<reference evidence="12" key="1">
    <citation type="submission" date="2022-11" db="UniProtKB">
        <authorList>
            <consortium name="WormBaseParasite"/>
        </authorList>
    </citation>
    <scope>IDENTIFICATION</scope>
</reference>
<evidence type="ECO:0000313" key="11">
    <source>
        <dbReference type="Proteomes" id="UP000887566"/>
    </source>
</evidence>
<dbReference type="PANTHER" id="PTHR12952:SF0">
    <property type="entry name" value="PROTEIN SYS1 HOMOLOG"/>
    <property type="match status" value="1"/>
</dbReference>
<comment type="similarity">
    <text evidence="2 10">Belongs to the SYS1 family.</text>
</comment>
<evidence type="ECO:0000256" key="8">
    <source>
        <dbReference type="ARBA" id="ARBA00023034"/>
    </source>
</evidence>
<dbReference type="GO" id="GO:0006895">
    <property type="term" value="P:Golgi to endosome transport"/>
    <property type="evidence" value="ECO:0007669"/>
    <property type="project" value="TreeGrafter"/>
</dbReference>
<evidence type="ECO:0000256" key="2">
    <source>
        <dbReference type="ARBA" id="ARBA00008160"/>
    </source>
</evidence>
<feature type="transmembrane region" description="Helical" evidence="10">
    <location>
        <begin position="118"/>
        <end position="141"/>
    </location>
</feature>
<name>A0A914WKU4_9BILA</name>
<dbReference type="GO" id="GO:0034067">
    <property type="term" value="P:protein localization to Golgi apparatus"/>
    <property type="evidence" value="ECO:0007669"/>
    <property type="project" value="TreeGrafter"/>
</dbReference>
<evidence type="ECO:0000256" key="6">
    <source>
        <dbReference type="ARBA" id="ARBA00022927"/>
    </source>
</evidence>
<feature type="transmembrane region" description="Helical" evidence="10">
    <location>
        <begin position="69"/>
        <end position="87"/>
    </location>
</feature>
<evidence type="ECO:0000313" key="12">
    <source>
        <dbReference type="WBParaSite" id="PSAMB.scaffold4462size14515.g24356.t1"/>
    </source>
</evidence>
<dbReference type="GO" id="GO:0005802">
    <property type="term" value="C:trans-Golgi network"/>
    <property type="evidence" value="ECO:0007669"/>
    <property type="project" value="TreeGrafter"/>
</dbReference>
<dbReference type="Proteomes" id="UP000887566">
    <property type="component" value="Unplaced"/>
</dbReference>
<evidence type="ECO:0000256" key="9">
    <source>
        <dbReference type="ARBA" id="ARBA00023136"/>
    </source>
</evidence>
<evidence type="ECO:0000256" key="10">
    <source>
        <dbReference type="PIRNR" id="PIRNR031402"/>
    </source>
</evidence>
<keyword evidence="8 10" id="KW-0333">Golgi apparatus</keyword>
<comment type="function">
    <text evidence="10">Involved in protein trafficking.</text>
</comment>
<dbReference type="GO" id="GO:0000139">
    <property type="term" value="C:Golgi membrane"/>
    <property type="evidence" value="ECO:0007669"/>
    <property type="project" value="UniProtKB-SubCell"/>
</dbReference>
<keyword evidence="7 10" id="KW-1133">Transmembrane helix</keyword>
<keyword evidence="9 10" id="KW-0472">Membrane</keyword>
<dbReference type="InterPro" id="IPR019185">
    <property type="entry name" value="Integral_membrane_SYS1-rel"/>
</dbReference>
<keyword evidence="5 10" id="KW-0812">Transmembrane</keyword>
<dbReference type="PIRSF" id="PIRSF031402">
    <property type="entry name" value="SYS1_homologue"/>
    <property type="match status" value="1"/>
</dbReference>
<organism evidence="11 12">
    <name type="scientific">Plectus sambesii</name>
    <dbReference type="NCBI Taxonomy" id="2011161"/>
    <lineage>
        <taxon>Eukaryota</taxon>
        <taxon>Metazoa</taxon>
        <taxon>Ecdysozoa</taxon>
        <taxon>Nematoda</taxon>
        <taxon>Chromadorea</taxon>
        <taxon>Plectida</taxon>
        <taxon>Plectina</taxon>
        <taxon>Plectoidea</taxon>
        <taxon>Plectidae</taxon>
        <taxon>Plectus</taxon>
    </lineage>
</organism>
<dbReference type="PANTHER" id="PTHR12952">
    <property type="entry name" value="SYS1"/>
    <property type="match status" value="1"/>
</dbReference>
<keyword evidence="6 10" id="KW-0653">Protein transport</keyword>
<dbReference type="GO" id="GO:0005829">
    <property type="term" value="C:cytosol"/>
    <property type="evidence" value="ECO:0007669"/>
    <property type="project" value="GOC"/>
</dbReference>
<evidence type="ECO:0000256" key="3">
    <source>
        <dbReference type="ARBA" id="ARBA00014516"/>
    </source>
</evidence>
<keyword evidence="11" id="KW-1185">Reference proteome</keyword>
<accession>A0A914WKU4</accession>
<evidence type="ECO:0000256" key="5">
    <source>
        <dbReference type="ARBA" id="ARBA00022692"/>
    </source>
</evidence>
<sequence>MQSTGHFRSSVWDPFLIISQMVAMQCLFYSSLCVWIFSLDLITGSSKSLDQVFRFQMIYMRDSGGAKLLAAYGCNALICAIGLWYFVQRAKQCLDFAFTVHFWHLLFVWLYNRIFPSYLSWWLMQIVCVAVTTVLGEYLCLRTELKAIPVSLGSKVDL</sequence>
<comment type="subcellular location">
    <subcellularLocation>
        <location evidence="1 10">Golgi apparatus membrane</location>
        <topology evidence="1 10">Multi-pass membrane protein</topology>
    </subcellularLocation>
</comment>
<dbReference type="GO" id="GO:0043001">
    <property type="term" value="P:Golgi to plasma membrane protein transport"/>
    <property type="evidence" value="ECO:0007669"/>
    <property type="project" value="TreeGrafter"/>
</dbReference>
<feature type="transmembrane region" description="Helical" evidence="10">
    <location>
        <begin position="12"/>
        <end position="37"/>
    </location>
</feature>
<dbReference type="AlphaFoldDB" id="A0A914WKU4"/>
<proteinExistence type="inferred from homology"/>
<evidence type="ECO:0000256" key="4">
    <source>
        <dbReference type="ARBA" id="ARBA00022448"/>
    </source>
</evidence>
<dbReference type="Pfam" id="PF09801">
    <property type="entry name" value="SYS1"/>
    <property type="match status" value="1"/>
</dbReference>
<dbReference type="InterPro" id="IPR016973">
    <property type="entry name" value="Integral_membrane_SYS1"/>
</dbReference>
<keyword evidence="4 10" id="KW-0813">Transport</keyword>
<evidence type="ECO:0000256" key="7">
    <source>
        <dbReference type="ARBA" id="ARBA00022989"/>
    </source>
</evidence>
<evidence type="ECO:0000256" key="1">
    <source>
        <dbReference type="ARBA" id="ARBA00004653"/>
    </source>
</evidence>
<protein>
    <recommendedName>
        <fullName evidence="3 10">Protein SYS1 homolog</fullName>
    </recommendedName>
</protein>
<dbReference type="WBParaSite" id="PSAMB.scaffold4462size14515.g24356.t1">
    <property type="protein sequence ID" value="PSAMB.scaffold4462size14515.g24356.t1"/>
    <property type="gene ID" value="PSAMB.scaffold4462size14515.g24356"/>
</dbReference>